<accession>A0A4C1UPY8</accession>
<sequence length="114" mass="12386">MAAPQFCLLCPTAERRRPRLMMNVSLHTVPAFICIFGTVLDFDPAHVLGNLHPSFGFEPGPVINFGPGSDSILIASRSLFQFERNPDKYEGLARGQAGAGHVPTALACYDRSLV</sequence>
<protein>
    <submittedName>
        <fullName evidence="2">Uncharacterized protein</fullName>
    </submittedName>
</protein>
<dbReference type="Proteomes" id="UP000299102">
    <property type="component" value="Unassembled WGS sequence"/>
</dbReference>
<name>A0A4C1UPY8_EUMVA</name>
<gene>
    <name evidence="2" type="ORF">EVAR_21161_1</name>
</gene>
<dbReference type="EMBL" id="BGZK01000202">
    <property type="protein sequence ID" value="GBP28042.1"/>
    <property type="molecule type" value="Genomic_DNA"/>
</dbReference>
<evidence type="ECO:0000313" key="3">
    <source>
        <dbReference type="Proteomes" id="UP000299102"/>
    </source>
</evidence>
<organism evidence="2 3">
    <name type="scientific">Eumeta variegata</name>
    <name type="common">Bagworm moth</name>
    <name type="synonym">Eumeta japonica</name>
    <dbReference type="NCBI Taxonomy" id="151549"/>
    <lineage>
        <taxon>Eukaryota</taxon>
        <taxon>Metazoa</taxon>
        <taxon>Ecdysozoa</taxon>
        <taxon>Arthropoda</taxon>
        <taxon>Hexapoda</taxon>
        <taxon>Insecta</taxon>
        <taxon>Pterygota</taxon>
        <taxon>Neoptera</taxon>
        <taxon>Endopterygota</taxon>
        <taxon>Lepidoptera</taxon>
        <taxon>Glossata</taxon>
        <taxon>Ditrysia</taxon>
        <taxon>Tineoidea</taxon>
        <taxon>Psychidae</taxon>
        <taxon>Oiketicinae</taxon>
        <taxon>Eumeta</taxon>
    </lineage>
</organism>
<keyword evidence="1" id="KW-1133">Transmembrane helix</keyword>
<keyword evidence="3" id="KW-1185">Reference proteome</keyword>
<evidence type="ECO:0000256" key="1">
    <source>
        <dbReference type="SAM" id="Phobius"/>
    </source>
</evidence>
<reference evidence="2 3" key="1">
    <citation type="journal article" date="2019" name="Commun. Biol.">
        <title>The bagworm genome reveals a unique fibroin gene that provides high tensile strength.</title>
        <authorList>
            <person name="Kono N."/>
            <person name="Nakamura H."/>
            <person name="Ohtoshi R."/>
            <person name="Tomita M."/>
            <person name="Numata K."/>
            <person name="Arakawa K."/>
        </authorList>
    </citation>
    <scope>NUCLEOTIDE SEQUENCE [LARGE SCALE GENOMIC DNA]</scope>
</reference>
<dbReference type="AlphaFoldDB" id="A0A4C1UPY8"/>
<keyword evidence="1" id="KW-0812">Transmembrane</keyword>
<evidence type="ECO:0000313" key="2">
    <source>
        <dbReference type="EMBL" id="GBP28042.1"/>
    </source>
</evidence>
<proteinExistence type="predicted"/>
<comment type="caution">
    <text evidence="2">The sequence shown here is derived from an EMBL/GenBank/DDBJ whole genome shotgun (WGS) entry which is preliminary data.</text>
</comment>
<keyword evidence="1" id="KW-0472">Membrane</keyword>
<feature type="transmembrane region" description="Helical" evidence="1">
    <location>
        <begin position="20"/>
        <end position="40"/>
    </location>
</feature>